<reference evidence="1" key="1">
    <citation type="submission" date="2022-08" db="EMBL/GenBank/DDBJ databases">
        <title>Genome Sequence of Lecanicillium fungicola.</title>
        <authorList>
            <person name="Buettner E."/>
        </authorList>
    </citation>
    <scope>NUCLEOTIDE SEQUENCE</scope>
    <source>
        <strain evidence="1">Babe33</strain>
    </source>
</reference>
<accession>A0ACC1N2E6</accession>
<name>A0ACC1N2E6_9HYPO</name>
<keyword evidence="2" id="KW-1185">Reference proteome</keyword>
<proteinExistence type="predicted"/>
<dbReference type="EMBL" id="JANJQO010000975">
    <property type="protein sequence ID" value="KAJ2973432.1"/>
    <property type="molecule type" value="Genomic_DNA"/>
</dbReference>
<sequence>MSLSPESIIGLVTLVVNLPPFINIVWGWCKSAVQRALRPTNTDGQGTTSTDDLELGLNHGPHALNARPAAYYAVNLDTPNMRLSAIGSTSV</sequence>
<evidence type="ECO:0000313" key="1">
    <source>
        <dbReference type="EMBL" id="KAJ2973432.1"/>
    </source>
</evidence>
<protein>
    <submittedName>
        <fullName evidence="1">Uncharacterized protein</fullName>
    </submittedName>
</protein>
<dbReference type="Proteomes" id="UP001143910">
    <property type="component" value="Unassembled WGS sequence"/>
</dbReference>
<gene>
    <name evidence="1" type="ORF">NQ176_g6612</name>
</gene>
<comment type="caution">
    <text evidence="1">The sequence shown here is derived from an EMBL/GenBank/DDBJ whole genome shotgun (WGS) entry which is preliminary data.</text>
</comment>
<organism evidence="1 2">
    <name type="scientific">Zarea fungicola</name>
    <dbReference type="NCBI Taxonomy" id="93591"/>
    <lineage>
        <taxon>Eukaryota</taxon>
        <taxon>Fungi</taxon>
        <taxon>Dikarya</taxon>
        <taxon>Ascomycota</taxon>
        <taxon>Pezizomycotina</taxon>
        <taxon>Sordariomycetes</taxon>
        <taxon>Hypocreomycetidae</taxon>
        <taxon>Hypocreales</taxon>
        <taxon>Cordycipitaceae</taxon>
        <taxon>Zarea</taxon>
    </lineage>
</organism>
<evidence type="ECO:0000313" key="2">
    <source>
        <dbReference type="Proteomes" id="UP001143910"/>
    </source>
</evidence>